<dbReference type="EnsemblMetazoa" id="SMAR008968-RA">
    <property type="protein sequence ID" value="SMAR008968-PA"/>
    <property type="gene ID" value="SMAR008968"/>
</dbReference>
<dbReference type="GO" id="GO:0045505">
    <property type="term" value="F:dynein intermediate chain binding"/>
    <property type="evidence" value="ECO:0007669"/>
    <property type="project" value="InterPro"/>
</dbReference>
<evidence type="ECO:0000256" key="1">
    <source>
        <dbReference type="ARBA" id="ARBA00004430"/>
    </source>
</evidence>
<dbReference type="FunFam" id="3.40.50.300:FF:002141">
    <property type="entry name" value="Dynein heavy chain"/>
    <property type="match status" value="1"/>
</dbReference>
<evidence type="ECO:0000256" key="2">
    <source>
        <dbReference type="ARBA" id="ARBA00008887"/>
    </source>
</evidence>
<dbReference type="HOGENOM" id="CLU_000038_1_6_1"/>
<evidence type="ECO:0000256" key="11">
    <source>
        <dbReference type="ARBA" id="ARBA00023212"/>
    </source>
</evidence>
<dbReference type="GO" id="GO:0007018">
    <property type="term" value="P:microtubule-based movement"/>
    <property type="evidence" value="ECO:0007669"/>
    <property type="project" value="InterPro"/>
</dbReference>
<dbReference type="GO" id="GO:0005524">
    <property type="term" value="F:ATP binding"/>
    <property type="evidence" value="ECO:0007669"/>
    <property type="project" value="UniProtKB-KW"/>
</dbReference>
<evidence type="ECO:0000259" key="16">
    <source>
        <dbReference type="Pfam" id="PF12781"/>
    </source>
</evidence>
<keyword evidence="11" id="KW-0206">Cytoskeleton</keyword>
<dbReference type="InterPro" id="IPR024317">
    <property type="entry name" value="Dynein_heavy_chain_D4_dom"/>
</dbReference>
<accession>T1J5R4</accession>
<sequence length="1190" mass="135180">MPSVENYGAQPPIELLRTYMDFHGWYDRKAIGSFRTLVDVNLICAMGPPGGGRNSITPRFLRHFNYLSYTDLENASMKRIFGTILGSWLDPATEIFKAIGKLVDSSITVYNTIIDKLLPTPAKSHYTFNLRDLSKMFQGMLMFSHVAITGIQSLLRIWYHENCRVYQDRLINNEDRFWFQKLMDDRMRDDFDVPFDVVVIREPVLYADFLSKNPDHKLYEEVTDMDKLVRYLEEALDDYNQNDLGQMNLVLFNDAIKHICRIGRVIRQPGGNALLLGMQGNGRQSLTRLASHVNEMECFQIELVKGYEFIEWRDDLKKVILKSGLRKRKMVFLFSDTQIKLESFLEDVNSILNSGNVPNIFPSDEMETIYQGMRQVTIDAGLPAIKSNMYAMLTKCVKSNLHSVITMSPIGEVFRERLRQFPAFVTCCTINWFSEWPEAALQSVALIFLKQIPNLVASNQVINGTIAMCQLMHQTVGDAAVRFHQELLRRVYVTPKGYMDLLSSFRKIHSIKISELTSAKDRMNTGLEKLKNCSRDVAQMQIDLEILRPQLVIAAKDTEIMMIQIAFDTELAEETRVVVKQEEEQASKKAAETQAIADDAQKDLDQALPALDAALASLKNLNKGDVVELRTMQSPPQGVRMVMEAVCILKGIKPKTYPGQKPGSRIIDYWDPGKALLQDPTRFLDNLFKFDKENISDETMKKVRPYIEDPTFLPEHIAKVSKACTSICEWARAMYKYAEITRIVEPKRIALAGTKADLAVTMEALAEAKGRLDAVENGLSNLNGKLSSAINRKKELEDNSVLCEARLIRAAKLIDGLKDERSRWQETVESLENKLNSILGDVLISSGSVAYLGPFTEEYRSSLSHEWIKGLDFNGVPHTSDPTFLNTMGDPVKIRTWQIAGLPKDRVSVQNGLIAEYNERWPLFIDPQGQANKWIKNLNKESGLLVFKMSEKDISKILEKAVLYGMAALLEKLGEELDPVLDPVLLNQVFYKGQTLMMKIGDNLIKYHEDFRFYMTTSYPNPNFSPEVSLKATVLNFTLAPSGLEDQLLATVVAEERQDLEIAKNELIVNNAQMKQDLKNLEDQLLFRLSSSEGNPVDDVEFIELLEASKKKSAEIKKKVAAAEITEKIIDETRSQYIPVAVRAQILFFCMSGLAVIDPMYQYSLEWFQALYTTCIRDSEKSGICYSMVD</sequence>
<dbReference type="InterPro" id="IPR035706">
    <property type="entry name" value="AAA_9"/>
</dbReference>
<dbReference type="OMA" id="DRIFRCR"/>
<keyword evidence="6" id="KW-0067">ATP-binding</keyword>
<evidence type="ECO:0000256" key="8">
    <source>
        <dbReference type="ARBA" id="ARBA00023054"/>
    </source>
</evidence>
<evidence type="ECO:0000256" key="4">
    <source>
        <dbReference type="ARBA" id="ARBA00022701"/>
    </source>
</evidence>
<evidence type="ECO:0000256" key="7">
    <source>
        <dbReference type="ARBA" id="ARBA00023017"/>
    </source>
</evidence>
<dbReference type="PANTHER" id="PTHR22878">
    <property type="entry name" value="DYNEIN HEAVY CHAIN 6, AXONEMAL-LIKE-RELATED"/>
    <property type="match status" value="1"/>
</dbReference>
<evidence type="ECO:0008006" key="20">
    <source>
        <dbReference type="Google" id="ProtNLM"/>
    </source>
</evidence>
<organism evidence="18 19">
    <name type="scientific">Strigamia maritima</name>
    <name type="common">European centipede</name>
    <name type="synonym">Geophilus maritimus</name>
    <dbReference type="NCBI Taxonomy" id="126957"/>
    <lineage>
        <taxon>Eukaryota</taxon>
        <taxon>Metazoa</taxon>
        <taxon>Ecdysozoa</taxon>
        <taxon>Arthropoda</taxon>
        <taxon>Myriapoda</taxon>
        <taxon>Chilopoda</taxon>
        <taxon>Pleurostigmophora</taxon>
        <taxon>Geophilomorpha</taxon>
        <taxon>Linotaeniidae</taxon>
        <taxon>Strigamia</taxon>
    </lineage>
</organism>
<dbReference type="Pfam" id="PF12781">
    <property type="entry name" value="AAA_9"/>
    <property type="match status" value="1"/>
</dbReference>
<proteinExistence type="inferred from homology"/>
<reference evidence="18" key="2">
    <citation type="submission" date="2015-02" db="UniProtKB">
        <authorList>
            <consortium name="EnsemblMetazoa"/>
        </authorList>
    </citation>
    <scope>IDENTIFICATION</scope>
</reference>
<dbReference type="FunFam" id="3.40.50.300:FF:001145">
    <property type="entry name" value="Putative dynein heavy chain"/>
    <property type="match status" value="1"/>
</dbReference>
<dbReference type="Gene3D" id="1.10.8.1220">
    <property type="match status" value="1"/>
</dbReference>
<dbReference type="Pfam" id="PF12780">
    <property type="entry name" value="AAA_8"/>
    <property type="match status" value="1"/>
</dbReference>
<protein>
    <recommendedName>
        <fullName evidence="20">Dynein heavy chain ATP-binding dynein motor region domain-containing protein</fullName>
    </recommendedName>
</protein>
<dbReference type="Gene3D" id="1.20.920.20">
    <property type="match status" value="1"/>
</dbReference>
<dbReference type="Proteomes" id="UP000014500">
    <property type="component" value="Unassembled WGS sequence"/>
</dbReference>
<reference evidence="19" key="1">
    <citation type="submission" date="2011-05" db="EMBL/GenBank/DDBJ databases">
        <authorList>
            <person name="Richards S.R."/>
            <person name="Qu J."/>
            <person name="Jiang H."/>
            <person name="Jhangiani S.N."/>
            <person name="Agravi P."/>
            <person name="Goodspeed R."/>
            <person name="Gross S."/>
            <person name="Mandapat C."/>
            <person name="Jackson L."/>
            <person name="Mathew T."/>
            <person name="Pu L."/>
            <person name="Thornton R."/>
            <person name="Saada N."/>
            <person name="Wilczek-Boney K.B."/>
            <person name="Lee S."/>
            <person name="Kovar C."/>
            <person name="Wu Y."/>
            <person name="Scherer S.E."/>
            <person name="Worley K.C."/>
            <person name="Muzny D.M."/>
            <person name="Gibbs R."/>
        </authorList>
    </citation>
    <scope>NUCLEOTIDE SEQUENCE</scope>
    <source>
        <strain evidence="19">Brora</strain>
    </source>
</reference>
<evidence type="ECO:0000256" key="6">
    <source>
        <dbReference type="ARBA" id="ARBA00022840"/>
    </source>
</evidence>
<evidence type="ECO:0000256" key="12">
    <source>
        <dbReference type="ARBA" id="ARBA00023273"/>
    </source>
</evidence>
<dbReference type="eggNOG" id="KOG3595">
    <property type="taxonomic scope" value="Eukaryota"/>
</dbReference>
<dbReference type="AlphaFoldDB" id="T1J5R4"/>
<dbReference type="GO" id="GO:0030286">
    <property type="term" value="C:dynein complex"/>
    <property type="evidence" value="ECO:0007669"/>
    <property type="project" value="UniProtKB-KW"/>
</dbReference>
<dbReference type="SUPFAM" id="SSF52540">
    <property type="entry name" value="P-loop containing nucleoside triphosphate hydrolases"/>
    <property type="match status" value="2"/>
</dbReference>
<comment type="similarity">
    <text evidence="2">Belongs to the dynein heavy chain family.</text>
</comment>
<keyword evidence="10" id="KW-0505">Motor protein</keyword>
<evidence type="ECO:0000256" key="10">
    <source>
        <dbReference type="ARBA" id="ARBA00023175"/>
    </source>
</evidence>
<keyword evidence="9" id="KW-0969">Cilium</keyword>
<dbReference type="InterPro" id="IPR026983">
    <property type="entry name" value="DHC"/>
</dbReference>
<keyword evidence="12" id="KW-0966">Cell projection</keyword>
<dbReference type="Pfam" id="PF12777">
    <property type="entry name" value="MT"/>
    <property type="match status" value="1"/>
</dbReference>
<keyword evidence="3" id="KW-0963">Cytoplasm</keyword>
<dbReference type="Pfam" id="PF17857">
    <property type="entry name" value="AAA_lid_1"/>
    <property type="match status" value="1"/>
</dbReference>
<evidence type="ECO:0000256" key="5">
    <source>
        <dbReference type="ARBA" id="ARBA00022741"/>
    </source>
</evidence>
<dbReference type="Pfam" id="PF12775">
    <property type="entry name" value="AAA_7"/>
    <property type="match status" value="1"/>
</dbReference>
<evidence type="ECO:0000256" key="13">
    <source>
        <dbReference type="SAM" id="Coils"/>
    </source>
</evidence>
<dbReference type="Gene3D" id="6.10.140.1060">
    <property type="match status" value="1"/>
</dbReference>
<feature type="domain" description="Dynein heavy chain coiled coil stalk" evidence="14">
    <location>
        <begin position="521"/>
        <end position="867"/>
    </location>
</feature>
<keyword evidence="5" id="KW-0547">Nucleotide-binding</keyword>
<evidence type="ECO:0000259" key="15">
    <source>
        <dbReference type="Pfam" id="PF12780"/>
    </source>
</evidence>
<dbReference type="FunFam" id="1.20.920.30:FF:000005">
    <property type="entry name" value="Dynein, axonemal, heavy chain 2"/>
    <property type="match status" value="1"/>
</dbReference>
<evidence type="ECO:0000256" key="3">
    <source>
        <dbReference type="ARBA" id="ARBA00022490"/>
    </source>
</evidence>
<dbReference type="FunFam" id="1.20.920.20:FF:000006">
    <property type="entry name" value="Dynein, axonemal, heavy chain 6"/>
    <property type="match status" value="1"/>
</dbReference>
<feature type="coiled-coil region" evidence="13">
    <location>
        <begin position="765"/>
        <end position="841"/>
    </location>
</feature>
<dbReference type="InterPro" id="IPR024743">
    <property type="entry name" value="Dynein_HC_stalk"/>
</dbReference>
<dbReference type="InterPro" id="IPR041589">
    <property type="entry name" value="DNAH3_AAA_lid_1"/>
</dbReference>
<dbReference type="STRING" id="126957.T1J5R4"/>
<dbReference type="GO" id="GO:0005930">
    <property type="term" value="C:axoneme"/>
    <property type="evidence" value="ECO:0007669"/>
    <property type="project" value="UniProtKB-SubCell"/>
</dbReference>
<dbReference type="Gene3D" id="1.20.920.30">
    <property type="match status" value="1"/>
</dbReference>
<feature type="domain" description="Dynein heavy chain ATP-binding dynein motor region" evidence="16">
    <location>
        <begin position="895"/>
        <end position="1116"/>
    </location>
</feature>
<dbReference type="EMBL" id="JH431866">
    <property type="status" value="NOT_ANNOTATED_CDS"/>
    <property type="molecule type" value="Genomic_DNA"/>
</dbReference>
<evidence type="ECO:0000256" key="9">
    <source>
        <dbReference type="ARBA" id="ARBA00023069"/>
    </source>
</evidence>
<evidence type="ECO:0000313" key="18">
    <source>
        <dbReference type="EnsemblMetazoa" id="SMAR008968-PA"/>
    </source>
</evidence>
<evidence type="ECO:0000259" key="17">
    <source>
        <dbReference type="Pfam" id="PF17857"/>
    </source>
</evidence>
<dbReference type="GO" id="GO:0051959">
    <property type="term" value="F:dynein light intermediate chain binding"/>
    <property type="evidence" value="ECO:0007669"/>
    <property type="project" value="InterPro"/>
</dbReference>
<feature type="domain" description="Dynein heavy chain 3 AAA+ lid" evidence="17">
    <location>
        <begin position="102"/>
        <end position="192"/>
    </location>
</feature>
<keyword evidence="7" id="KW-0243">Dynein</keyword>
<feature type="coiled-coil region" evidence="13">
    <location>
        <begin position="1057"/>
        <end position="1084"/>
    </location>
</feature>
<comment type="subcellular location">
    <subcellularLocation>
        <location evidence="1">Cytoplasm</location>
        <location evidence="1">Cytoskeleton</location>
        <location evidence="1">Cilium axoneme</location>
    </subcellularLocation>
</comment>
<keyword evidence="19" id="KW-1185">Reference proteome</keyword>
<evidence type="ECO:0000313" key="19">
    <source>
        <dbReference type="Proteomes" id="UP000014500"/>
    </source>
</evidence>
<dbReference type="InterPro" id="IPR027417">
    <property type="entry name" value="P-loop_NTPase"/>
</dbReference>
<dbReference type="PhylomeDB" id="T1J5R4"/>
<feature type="domain" description="Dynein heavy chain AAA module D4" evidence="15">
    <location>
        <begin position="247"/>
        <end position="508"/>
    </location>
</feature>
<dbReference type="GO" id="GO:0005874">
    <property type="term" value="C:microtubule"/>
    <property type="evidence" value="ECO:0007669"/>
    <property type="project" value="UniProtKB-KW"/>
</dbReference>
<evidence type="ECO:0000259" key="14">
    <source>
        <dbReference type="Pfam" id="PF12777"/>
    </source>
</evidence>
<name>T1J5R4_STRMM</name>
<dbReference type="Gene3D" id="3.40.50.300">
    <property type="entry name" value="P-loop containing nucleotide triphosphate hydrolases"/>
    <property type="match status" value="2"/>
</dbReference>
<dbReference type="PANTHER" id="PTHR22878:SF73">
    <property type="entry name" value="DYNEIN AXONEMAL HEAVY CHAIN 1"/>
    <property type="match status" value="1"/>
</dbReference>
<keyword evidence="4" id="KW-0493">Microtubule</keyword>
<keyword evidence="8 13" id="KW-0175">Coiled coil</keyword>